<proteinExistence type="predicted"/>
<name>A0ABD0UIB9_DENTH</name>
<sequence>MVVRHGGSNLPASSSLDHIFGISHLSSVPSCRSNVVGAPLVFREGESSSGFLEINRKKDEVDLEKIDDQPNNCSAWSNRSPIKIVHADVDFVMTDDGLAIKLHAQNEMVNTKRLRNALVVKVFGYNIPFHLISSELRKQWKQYGQFHISILGLGWIICSFQSAESVESILSGGPWIASKVGLPLMIDGNTFQWGRREFARDSLVQEVLKPIIEELVFDPSLYKNSVDSEPVEQMDVSIDLGIENQHLSESLTDMIKDVSSNSAVVVVDVDVVTEVVD</sequence>
<accession>A0ABD0UIB9</accession>
<protein>
    <recommendedName>
        <fullName evidence="1">DUF4283 domain-containing protein</fullName>
    </recommendedName>
</protein>
<comment type="caution">
    <text evidence="2">The sequence shown here is derived from an EMBL/GenBank/DDBJ whole genome shotgun (WGS) entry which is preliminary data.</text>
</comment>
<evidence type="ECO:0000313" key="3">
    <source>
        <dbReference type="Proteomes" id="UP001552299"/>
    </source>
</evidence>
<dbReference type="InterPro" id="IPR025558">
    <property type="entry name" value="DUF4283"/>
</dbReference>
<keyword evidence="3" id="KW-1185">Reference proteome</keyword>
<reference evidence="2 3" key="1">
    <citation type="journal article" date="2024" name="Plant Biotechnol. J.">
        <title>Dendrobium thyrsiflorum genome and its molecular insights into genes involved in important horticultural traits.</title>
        <authorList>
            <person name="Chen B."/>
            <person name="Wang J.Y."/>
            <person name="Zheng P.J."/>
            <person name="Li K.L."/>
            <person name="Liang Y.M."/>
            <person name="Chen X.F."/>
            <person name="Zhang C."/>
            <person name="Zhao X."/>
            <person name="He X."/>
            <person name="Zhang G.Q."/>
            <person name="Liu Z.J."/>
            <person name="Xu Q."/>
        </authorList>
    </citation>
    <scope>NUCLEOTIDE SEQUENCE [LARGE SCALE GENOMIC DNA]</scope>
    <source>
        <strain evidence="2">GZMU011</strain>
    </source>
</reference>
<evidence type="ECO:0000313" key="2">
    <source>
        <dbReference type="EMBL" id="KAL0912572.1"/>
    </source>
</evidence>
<dbReference type="Proteomes" id="UP001552299">
    <property type="component" value="Unassembled WGS sequence"/>
</dbReference>
<organism evidence="2 3">
    <name type="scientific">Dendrobium thyrsiflorum</name>
    <name type="common">Pinecone-like raceme dendrobium</name>
    <name type="synonym">Orchid</name>
    <dbReference type="NCBI Taxonomy" id="117978"/>
    <lineage>
        <taxon>Eukaryota</taxon>
        <taxon>Viridiplantae</taxon>
        <taxon>Streptophyta</taxon>
        <taxon>Embryophyta</taxon>
        <taxon>Tracheophyta</taxon>
        <taxon>Spermatophyta</taxon>
        <taxon>Magnoliopsida</taxon>
        <taxon>Liliopsida</taxon>
        <taxon>Asparagales</taxon>
        <taxon>Orchidaceae</taxon>
        <taxon>Epidendroideae</taxon>
        <taxon>Malaxideae</taxon>
        <taxon>Dendrobiinae</taxon>
        <taxon>Dendrobium</taxon>
    </lineage>
</organism>
<dbReference type="Pfam" id="PF14111">
    <property type="entry name" value="DUF4283"/>
    <property type="match status" value="1"/>
</dbReference>
<evidence type="ECO:0000259" key="1">
    <source>
        <dbReference type="Pfam" id="PF14111"/>
    </source>
</evidence>
<gene>
    <name evidence="2" type="ORF">M5K25_018554</name>
</gene>
<dbReference type="AlphaFoldDB" id="A0ABD0UIB9"/>
<feature type="domain" description="DUF4283" evidence="1">
    <location>
        <begin position="111"/>
        <end position="176"/>
    </location>
</feature>
<dbReference type="EMBL" id="JANQDX010000014">
    <property type="protein sequence ID" value="KAL0912572.1"/>
    <property type="molecule type" value="Genomic_DNA"/>
</dbReference>